<keyword evidence="4" id="KW-1003">Cell membrane</keyword>
<evidence type="ECO:0000256" key="5">
    <source>
        <dbReference type="ARBA" id="ARBA00022553"/>
    </source>
</evidence>
<evidence type="ECO:0000313" key="18">
    <source>
        <dbReference type="Proteomes" id="UP000013785"/>
    </source>
</evidence>
<evidence type="ECO:0000256" key="11">
    <source>
        <dbReference type="ARBA" id="ARBA00022989"/>
    </source>
</evidence>
<dbReference type="CDD" id="cd00082">
    <property type="entry name" value="HisKA"/>
    <property type="match status" value="1"/>
</dbReference>
<dbReference type="AlphaFoldDB" id="R3W6G3"/>
<dbReference type="PANTHER" id="PTHR45528:SF1">
    <property type="entry name" value="SENSOR HISTIDINE KINASE CPXA"/>
    <property type="match status" value="1"/>
</dbReference>
<evidence type="ECO:0000259" key="15">
    <source>
        <dbReference type="PROSITE" id="PS50109"/>
    </source>
</evidence>
<dbReference type="CDD" id="cd06225">
    <property type="entry name" value="HAMP"/>
    <property type="match status" value="1"/>
</dbReference>
<dbReference type="SMART" id="SM00388">
    <property type="entry name" value="HisKA"/>
    <property type="match status" value="1"/>
</dbReference>
<keyword evidence="18" id="KW-1185">Reference proteome</keyword>
<dbReference type="EC" id="2.7.13.3" evidence="3"/>
<dbReference type="SUPFAM" id="SSF55874">
    <property type="entry name" value="ATPase domain of HSP90 chaperone/DNA topoisomerase II/histidine kinase"/>
    <property type="match status" value="1"/>
</dbReference>
<evidence type="ECO:0000256" key="4">
    <source>
        <dbReference type="ARBA" id="ARBA00022475"/>
    </source>
</evidence>
<evidence type="ECO:0000259" key="16">
    <source>
        <dbReference type="PROSITE" id="PS50885"/>
    </source>
</evidence>
<dbReference type="InterPro" id="IPR005467">
    <property type="entry name" value="His_kinase_dom"/>
</dbReference>
<evidence type="ECO:0000256" key="1">
    <source>
        <dbReference type="ARBA" id="ARBA00000085"/>
    </source>
</evidence>
<keyword evidence="10" id="KW-0067">ATP-binding</keyword>
<keyword evidence="7 14" id="KW-0812">Transmembrane</keyword>
<evidence type="ECO:0000256" key="2">
    <source>
        <dbReference type="ARBA" id="ARBA00004651"/>
    </source>
</evidence>
<dbReference type="GO" id="GO:0005524">
    <property type="term" value="F:ATP binding"/>
    <property type="evidence" value="ECO:0007669"/>
    <property type="project" value="UniProtKB-KW"/>
</dbReference>
<name>R3W6G3_9ENTE</name>
<evidence type="ECO:0000256" key="12">
    <source>
        <dbReference type="ARBA" id="ARBA00023012"/>
    </source>
</evidence>
<comment type="caution">
    <text evidence="17">The sequence shown here is derived from an EMBL/GenBank/DDBJ whole genome shotgun (WGS) entry which is preliminary data.</text>
</comment>
<dbReference type="PROSITE" id="PS50885">
    <property type="entry name" value="HAMP"/>
    <property type="match status" value="1"/>
</dbReference>
<dbReference type="FunFam" id="3.30.565.10:FF:000006">
    <property type="entry name" value="Sensor histidine kinase WalK"/>
    <property type="match status" value="1"/>
</dbReference>
<protein>
    <recommendedName>
        <fullName evidence="3">histidine kinase</fullName>
        <ecNumber evidence="3">2.7.13.3</ecNumber>
    </recommendedName>
</protein>
<dbReference type="PROSITE" id="PS50109">
    <property type="entry name" value="HIS_KIN"/>
    <property type="match status" value="1"/>
</dbReference>
<keyword evidence="8" id="KW-0547">Nucleotide-binding</keyword>
<keyword evidence="12" id="KW-0902">Two-component regulatory system</keyword>
<dbReference type="HOGENOM" id="CLU_000445_89_6_9"/>
<keyword evidence="11 14" id="KW-1133">Transmembrane helix</keyword>
<dbReference type="InterPro" id="IPR003594">
    <property type="entry name" value="HATPase_dom"/>
</dbReference>
<dbReference type="PANTHER" id="PTHR45528">
    <property type="entry name" value="SENSOR HISTIDINE KINASE CPXA"/>
    <property type="match status" value="1"/>
</dbReference>
<evidence type="ECO:0000256" key="7">
    <source>
        <dbReference type="ARBA" id="ARBA00022692"/>
    </source>
</evidence>
<dbReference type="InterPro" id="IPR036890">
    <property type="entry name" value="HATPase_C_sf"/>
</dbReference>
<evidence type="ECO:0000256" key="9">
    <source>
        <dbReference type="ARBA" id="ARBA00022777"/>
    </source>
</evidence>
<comment type="subcellular location">
    <subcellularLocation>
        <location evidence="2">Cell membrane</location>
        <topology evidence="2">Multi-pass membrane protein</topology>
    </subcellularLocation>
</comment>
<dbReference type="InterPro" id="IPR004358">
    <property type="entry name" value="Sig_transdc_His_kin-like_C"/>
</dbReference>
<dbReference type="RefSeq" id="WP_010768801.1">
    <property type="nucleotide sequence ID" value="NZ_ASWE01000002.1"/>
</dbReference>
<dbReference type="Proteomes" id="UP000013785">
    <property type="component" value="Unassembled WGS sequence"/>
</dbReference>
<dbReference type="GO" id="GO:0000155">
    <property type="term" value="F:phosphorelay sensor kinase activity"/>
    <property type="evidence" value="ECO:0007669"/>
    <property type="project" value="InterPro"/>
</dbReference>
<dbReference type="OrthoDB" id="335833at2"/>
<evidence type="ECO:0000256" key="14">
    <source>
        <dbReference type="SAM" id="Phobius"/>
    </source>
</evidence>
<sequence>MTIKRRLFISHILMIVVPVLLSLLVASFTFLLVWQYFWGVDEGAMSKNREFRSQYAAVESLVIKWSSDDTTTKKISSDMNKFYKTHYSDNIALMVYQGDKLVHSVGEVIDTDMKEAVLTEEGEHSYLKDQLFTTAFEANKYKVILVNNNYYNDLYYQDPLWDRDYQAVLSRIIIAMVVGTLILIILTNRYLTKYVTKSITEPLEILTEGFHKIQEGKLNYQIRYVEQDEFLPVVKDFNGMAHQLKMMVDTQNKLEANRRELIAGISHDLRTPLTSIKAYVEGLEKGIASTPQMRDKYFTIIKKKIDDLDQIMAQLFLFSKLDTGEFPFNLVETTNKKLIDEYIRLIHHEYEEKGLSIHLEAPQEEVVLAVDPVQFRTVLTNLFENARKYVEKQDKEVTLVYRIEADQLILSISDNGTGVSEKNLDNLFELFYRDDKARTNPSKGNGLGLAISKKIIEGFKGRIQARNNSLGGLTILITLPIKKGAITDEQTSVDH</sequence>
<evidence type="ECO:0000313" key="17">
    <source>
        <dbReference type="EMBL" id="EOL43162.1"/>
    </source>
</evidence>
<dbReference type="Gene3D" id="6.10.340.10">
    <property type="match status" value="1"/>
</dbReference>
<evidence type="ECO:0000256" key="6">
    <source>
        <dbReference type="ARBA" id="ARBA00022679"/>
    </source>
</evidence>
<organism evidence="17 18">
    <name type="scientific">Enterococcus phoeniculicola ATCC BAA-412</name>
    <dbReference type="NCBI Taxonomy" id="1158610"/>
    <lineage>
        <taxon>Bacteria</taxon>
        <taxon>Bacillati</taxon>
        <taxon>Bacillota</taxon>
        <taxon>Bacilli</taxon>
        <taxon>Lactobacillales</taxon>
        <taxon>Enterococcaceae</taxon>
        <taxon>Enterococcus</taxon>
    </lineage>
</organism>
<dbReference type="EMBL" id="AJAT01000016">
    <property type="protein sequence ID" value="EOL43162.1"/>
    <property type="molecule type" value="Genomic_DNA"/>
</dbReference>
<dbReference type="InterPro" id="IPR050398">
    <property type="entry name" value="HssS/ArlS-like"/>
</dbReference>
<evidence type="ECO:0000256" key="8">
    <source>
        <dbReference type="ARBA" id="ARBA00022741"/>
    </source>
</evidence>
<evidence type="ECO:0000256" key="10">
    <source>
        <dbReference type="ARBA" id="ARBA00022840"/>
    </source>
</evidence>
<evidence type="ECO:0000256" key="3">
    <source>
        <dbReference type="ARBA" id="ARBA00012438"/>
    </source>
</evidence>
<dbReference type="Pfam" id="PF02518">
    <property type="entry name" value="HATPase_c"/>
    <property type="match status" value="1"/>
</dbReference>
<keyword evidence="13 14" id="KW-0472">Membrane</keyword>
<evidence type="ECO:0000256" key="13">
    <source>
        <dbReference type="ARBA" id="ARBA00023136"/>
    </source>
</evidence>
<dbReference type="Gene3D" id="3.30.565.10">
    <property type="entry name" value="Histidine kinase-like ATPase, C-terminal domain"/>
    <property type="match status" value="1"/>
</dbReference>
<feature type="domain" description="HAMP" evidence="16">
    <location>
        <begin position="197"/>
        <end position="249"/>
    </location>
</feature>
<gene>
    <name evidence="17" type="ORF">UC3_02139</name>
</gene>
<dbReference type="GO" id="GO:0005886">
    <property type="term" value="C:plasma membrane"/>
    <property type="evidence" value="ECO:0007669"/>
    <property type="project" value="UniProtKB-SubCell"/>
</dbReference>
<dbReference type="SUPFAM" id="SSF158472">
    <property type="entry name" value="HAMP domain-like"/>
    <property type="match status" value="1"/>
</dbReference>
<dbReference type="SMART" id="SM00304">
    <property type="entry name" value="HAMP"/>
    <property type="match status" value="1"/>
</dbReference>
<dbReference type="PRINTS" id="PR00344">
    <property type="entry name" value="BCTRLSENSOR"/>
</dbReference>
<keyword evidence="6" id="KW-0808">Transferase</keyword>
<dbReference type="SUPFAM" id="SSF47384">
    <property type="entry name" value="Homodimeric domain of signal transducing histidine kinase"/>
    <property type="match status" value="1"/>
</dbReference>
<accession>R3W6G3</accession>
<keyword evidence="9" id="KW-0418">Kinase</keyword>
<dbReference type="eggNOG" id="COG2205">
    <property type="taxonomic scope" value="Bacteria"/>
</dbReference>
<dbReference type="SMART" id="SM00387">
    <property type="entry name" value="HATPase_c"/>
    <property type="match status" value="1"/>
</dbReference>
<dbReference type="InterPro" id="IPR003661">
    <property type="entry name" value="HisK_dim/P_dom"/>
</dbReference>
<comment type="catalytic activity">
    <reaction evidence="1">
        <text>ATP + protein L-histidine = ADP + protein N-phospho-L-histidine.</text>
        <dbReference type="EC" id="2.7.13.3"/>
    </reaction>
</comment>
<proteinExistence type="predicted"/>
<keyword evidence="5" id="KW-0597">Phosphoprotein</keyword>
<reference evidence="17 18" key="1">
    <citation type="submission" date="2013-02" db="EMBL/GenBank/DDBJ databases">
        <title>The Genome Sequence of Enterococcus phoeniculicola BAA-412.</title>
        <authorList>
            <consortium name="The Broad Institute Genome Sequencing Platform"/>
            <consortium name="The Broad Institute Genome Sequencing Center for Infectious Disease"/>
            <person name="Earl A.M."/>
            <person name="Gilmore M.S."/>
            <person name="Lebreton F."/>
            <person name="Walker B."/>
            <person name="Young S.K."/>
            <person name="Zeng Q."/>
            <person name="Gargeya S."/>
            <person name="Fitzgerald M."/>
            <person name="Haas B."/>
            <person name="Abouelleil A."/>
            <person name="Alvarado L."/>
            <person name="Arachchi H.M."/>
            <person name="Berlin A.M."/>
            <person name="Chapman S.B."/>
            <person name="Dewar J."/>
            <person name="Goldberg J."/>
            <person name="Griggs A."/>
            <person name="Gujja S."/>
            <person name="Hansen M."/>
            <person name="Howarth C."/>
            <person name="Imamovic A."/>
            <person name="Larimer J."/>
            <person name="McCowan C."/>
            <person name="Murphy C."/>
            <person name="Neiman D."/>
            <person name="Pearson M."/>
            <person name="Priest M."/>
            <person name="Roberts A."/>
            <person name="Saif S."/>
            <person name="Shea T."/>
            <person name="Sisk P."/>
            <person name="Sykes S."/>
            <person name="Wortman J."/>
            <person name="Nusbaum C."/>
            <person name="Birren B."/>
        </authorList>
    </citation>
    <scope>NUCLEOTIDE SEQUENCE [LARGE SCALE GENOMIC DNA]</scope>
    <source>
        <strain evidence="17 18">ATCC BAA-412</strain>
    </source>
</reference>
<dbReference type="Pfam" id="PF00512">
    <property type="entry name" value="HisKA"/>
    <property type="match status" value="1"/>
</dbReference>
<dbReference type="Gene3D" id="1.10.287.130">
    <property type="match status" value="1"/>
</dbReference>
<dbReference type="PATRIC" id="fig|1158610.3.peg.2134"/>
<dbReference type="CDD" id="cd00075">
    <property type="entry name" value="HATPase"/>
    <property type="match status" value="1"/>
</dbReference>
<dbReference type="Pfam" id="PF00672">
    <property type="entry name" value="HAMP"/>
    <property type="match status" value="1"/>
</dbReference>
<feature type="transmembrane region" description="Helical" evidence="14">
    <location>
        <begin position="12"/>
        <end position="37"/>
    </location>
</feature>
<dbReference type="InterPro" id="IPR036097">
    <property type="entry name" value="HisK_dim/P_sf"/>
</dbReference>
<feature type="domain" description="Histidine kinase" evidence="15">
    <location>
        <begin position="264"/>
        <end position="483"/>
    </location>
</feature>
<dbReference type="STRING" id="154621.RV11_GL000622"/>
<feature type="transmembrane region" description="Helical" evidence="14">
    <location>
        <begin position="168"/>
        <end position="187"/>
    </location>
</feature>
<dbReference type="InterPro" id="IPR003660">
    <property type="entry name" value="HAMP_dom"/>
</dbReference>